<dbReference type="GO" id="GO:1904158">
    <property type="term" value="P:axonemal central apparatus assembly"/>
    <property type="evidence" value="ECO:0007669"/>
    <property type="project" value="TreeGrafter"/>
</dbReference>
<dbReference type="GO" id="GO:1990716">
    <property type="term" value="C:axonemal central apparatus"/>
    <property type="evidence" value="ECO:0007669"/>
    <property type="project" value="TreeGrafter"/>
</dbReference>
<feature type="region of interest" description="Disordered" evidence="2">
    <location>
        <begin position="625"/>
        <end position="694"/>
    </location>
</feature>
<dbReference type="EMBL" id="DYDO01000001">
    <property type="protein sequence ID" value="DBA34629.1"/>
    <property type="molecule type" value="Genomic_DNA"/>
</dbReference>
<accession>A0AAV3B5R0</accession>
<dbReference type="InterPro" id="IPR026173">
    <property type="entry name" value="SPAG17"/>
</dbReference>
<feature type="compositionally biased region" description="Basic and acidic residues" evidence="2">
    <location>
        <begin position="1031"/>
        <end position="1043"/>
    </location>
</feature>
<feature type="compositionally biased region" description="Polar residues" evidence="2">
    <location>
        <begin position="1017"/>
        <end position="1028"/>
    </location>
</feature>
<sequence length="1607" mass="178530">MDMMRGEEQPEAVEAETQRKMSVTKSLEVFWKYLEPILESGKRGSPLCQIARLQHLVKENVQPTDWTDAEQQLKYSTEVFESIACLMYDCLDWRRQHLHYLDNLQLIRVPTVEKEKPAETPLAVTEAPAAAIPTTPTGKRKGQVDEIHSTLSLPPPTPIQVEVESHILTSDVDMRYYNDLLSAVPEELLTVPLIMYSMLEQVVATEKDLIPPSEIIPDPRADGLDPAIASHLISVLDSLSLSEKQKKNLYNTFLVQDHGQKTAPTKGPQLIHFHDKTSERTCQVQSPDNLNLNTVEETMLRKLPIVQYLQFQQPTPEVNSRRLAQIHELMHYCNNDLPSWEGMTRAFKLLTFESLTLTGFDEFGELEGTGKMLRNDGHIPWDDPAAFAREVHRLQSVRKMYEMADSLEGAGIQDENSAEAAEHTGSQTPQNDLTDIQRTRRRCLSDWCYSEHFHPTLLMQVLQEAAESYKCIDSYYHTQDNSLLLILHNPMNRYRQSQESWDMALHSNISFRNYLELVADSISHWVQEEEEKYQEKLEKEMEAAKQAQAMQDRGVTSRDISPSKKKAKKSSSPKKSKSPKGSRSRGGSRDEGTPTADPAENPFIREDSLKAWKIEQDRLMEEERLKQEKKNAKGGKSSAKKKAVSRERSNSRESKRSPSSTKKGAKEKNEKEEAEPPGPGPNPTDAAPAPPEKHFEFIGYDMGDNLIQVSGGCRCLYPTDGGQIQVEHTNFEKASTFVKIKLLKDGHKFLVHIINPKKTTPNKQDGAIQSELSGKAATKGRSLSEFGSFSATLQSGIQLSLSHYGASGRGSEEKDPELEAMLTFPSVHTPSIIPSPPAQPPPVPSGKGRKSPRGKSPRAVRVKTPQALAAEETPQTPEVPVEPVMPPVTLPPKPAPVGPAFQSLNVSYPNGLFMTFQRDDAEGVTDRDVTTQRLLVKLTYPIRVKNAQLYKGSKTPATNEKNRVITPEGSVVKCMLDGSTEVLLPDGSVSRSPDSGPVSAQCHDAPPPGEEHDNLAAESQSAPSSAGSTPEAKDQKSESVPEHKRGKGGQKLVPPTAKQESVEAPPPEPLPPTPPAIVVQPSTWITTTPSGEQIGTRGSERLEIKPLQTFRATDPGNGTVVTTREDGVVTAVSTDGTTIVEHADGTRITTFYQNVEVPLPGDHEETGEVPQSITKRVKFIRVEKTEFVTVILNCEEHTCYAVSGDGTEILAKDQAEYQVFPPNSGCLSINREGCAVYSPRAGSSSEVPLKAEALPPASYILTHTQDVICEVMDPEGNLFQVMVDGSTSVVIAGGDAGEEEDSQKNDNPPPTSLQSPPEIYDFHAPRFFIINADGSGSELLRIREVEDYLASCYCDPATAVLREPTQEVPGVQTITVLQPFSQTSPWIMKKELNNMVPPNLLSRKWDTFPSSERKTPGPALGIGVWKGLRIGDREVRRVPPPILKCPEVLRMRQLCQYEPINTEVREKLELSLKRYIDKVLKKEEELQELNIKEPRTEEEKGNATDLLKLVLTLTEFRESPATPSLEQIHGDIASLYENAVSPPPLTPPVMAKPQRSAQDWEKLRQEIQEQKDNLSAMRSRHIPPYFKSEMAQQFLQNQAPDMDALSK</sequence>
<keyword evidence="4" id="KW-1185">Reference proteome</keyword>
<reference evidence="3" key="1">
    <citation type="thesis" date="2020" institute="ProQuest LLC" country="789 East Eisenhower Parkway, Ann Arbor, MI, USA">
        <title>Comparative Genomics and Chromosome Evolution.</title>
        <authorList>
            <person name="Mudd A.B."/>
        </authorList>
    </citation>
    <scope>NUCLEOTIDE SEQUENCE</scope>
    <source>
        <strain evidence="3">1538</strain>
        <tissue evidence="3">Blood</tissue>
    </source>
</reference>
<feature type="region of interest" description="Disordered" evidence="2">
    <location>
        <begin position="1296"/>
        <end position="1316"/>
    </location>
</feature>
<comment type="caution">
    <text evidence="3">The sequence shown here is derived from an EMBL/GenBank/DDBJ whole genome shotgun (WGS) entry which is preliminary data.</text>
</comment>
<dbReference type="PANTHER" id="PTHR21963">
    <property type="entry name" value="PF6"/>
    <property type="match status" value="1"/>
</dbReference>
<feature type="coiled-coil region" evidence="1">
    <location>
        <begin position="1465"/>
        <end position="1499"/>
    </location>
</feature>
<feature type="region of interest" description="Disordered" evidence="2">
    <location>
        <begin position="983"/>
        <end position="1073"/>
    </location>
</feature>
<dbReference type="GO" id="GO:0003351">
    <property type="term" value="P:epithelial cilium movement involved in extracellular fluid movement"/>
    <property type="evidence" value="ECO:0007669"/>
    <property type="project" value="TreeGrafter"/>
</dbReference>
<feature type="compositionally biased region" description="Low complexity" evidence="2">
    <location>
        <begin position="869"/>
        <end position="882"/>
    </location>
</feature>
<dbReference type="GO" id="GO:0005576">
    <property type="term" value="C:extracellular region"/>
    <property type="evidence" value="ECO:0007669"/>
    <property type="project" value="GOC"/>
</dbReference>
<evidence type="ECO:0000313" key="4">
    <source>
        <dbReference type="Proteomes" id="UP001181693"/>
    </source>
</evidence>
<proteinExistence type="predicted"/>
<evidence type="ECO:0000313" key="3">
    <source>
        <dbReference type="EMBL" id="DBA34629.1"/>
    </source>
</evidence>
<feature type="region of interest" description="Disordered" evidence="2">
    <location>
        <begin position="536"/>
        <end position="609"/>
    </location>
</feature>
<dbReference type="Proteomes" id="UP001181693">
    <property type="component" value="Unassembled WGS sequence"/>
</dbReference>
<feature type="compositionally biased region" description="Pro residues" evidence="2">
    <location>
        <begin position="1064"/>
        <end position="1073"/>
    </location>
</feature>
<feature type="compositionally biased region" description="Basic residues" evidence="2">
    <location>
        <begin position="563"/>
        <end position="583"/>
    </location>
</feature>
<feature type="compositionally biased region" description="Basic residues" evidence="2">
    <location>
        <begin position="847"/>
        <end position="861"/>
    </location>
</feature>
<organism evidence="3 4">
    <name type="scientific">Pyxicephalus adspersus</name>
    <name type="common">African bullfrog</name>
    <dbReference type="NCBI Taxonomy" id="30357"/>
    <lineage>
        <taxon>Eukaryota</taxon>
        <taxon>Metazoa</taxon>
        <taxon>Chordata</taxon>
        <taxon>Craniata</taxon>
        <taxon>Vertebrata</taxon>
        <taxon>Euteleostomi</taxon>
        <taxon>Amphibia</taxon>
        <taxon>Batrachia</taxon>
        <taxon>Anura</taxon>
        <taxon>Neobatrachia</taxon>
        <taxon>Ranoidea</taxon>
        <taxon>Pyxicephalidae</taxon>
        <taxon>Pyxicephalinae</taxon>
        <taxon>Pyxicephalus</taxon>
    </lineage>
</organism>
<feature type="compositionally biased region" description="Basic and acidic residues" evidence="2">
    <location>
        <begin position="644"/>
        <end position="656"/>
    </location>
</feature>
<protein>
    <recommendedName>
        <fullName evidence="5">Sperm-associated antigen 17</fullName>
    </recommendedName>
</protein>
<feature type="region of interest" description="Disordered" evidence="2">
    <location>
        <begin position="415"/>
        <end position="434"/>
    </location>
</feature>
<evidence type="ECO:0000256" key="2">
    <source>
        <dbReference type="SAM" id="MobiDB-lite"/>
    </source>
</evidence>
<feature type="compositionally biased region" description="Pro residues" evidence="2">
    <location>
        <begin position="833"/>
        <end position="844"/>
    </location>
</feature>
<name>A0AAV3B5R0_PYXAD</name>
<keyword evidence="1" id="KW-0175">Coiled coil</keyword>
<feature type="compositionally biased region" description="Polar residues" evidence="2">
    <location>
        <begin position="424"/>
        <end position="434"/>
    </location>
</feature>
<evidence type="ECO:0008006" key="5">
    <source>
        <dbReference type="Google" id="ProtNLM"/>
    </source>
</evidence>
<dbReference type="PANTHER" id="PTHR21963:SF1">
    <property type="entry name" value="SPERM-ASSOCIATED ANTIGEN 17"/>
    <property type="match status" value="1"/>
</dbReference>
<gene>
    <name evidence="3" type="ORF">GDO54_002175</name>
</gene>
<evidence type="ECO:0000256" key="1">
    <source>
        <dbReference type="SAM" id="Coils"/>
    </source>
</evidence>
<feature type="region of interest" description="Disordered" evidence="2">
    <location>
        <begin position="827"/>
        <end position="883"/>
    </location>
</feature>